<sequence>SPLNTSIALLLSTVSAGTARSFVRPHISPLNIDTFPQKGISLLPGGRPYPDPGVNRRTNETFYCGIDLKGLRSVFAGCNR</sequence>
<feature type="non-terminal residue" evidence="2">
    <location>
        <position position="1"/>
    </location>
</feature>
<keyword evidence="1" id="KW-0732">Signal</keyword>
<organism evidence="2 3">
    <name type="scientific">Rhynchophorus ferrugineus</name>
    <name type="common">Red palm weevil</name>
    <name type="synonym">Curculio ferrugineus</name>
    <dbReference type="NCBI Taxonomy" id="354439"/>
    <lineage>
        <taxon>Eukaryota</taxon>
        <taxon>Metazoa</taxon>
        <taxon>Ecdysozoa</taxon>
        <taxon>Arthropoda</taxon>
        <taxon>Hexapoda</taxon>
        <taxon>Insecta</taxon>
        <taxon>Pterygota</taxon>
        <taxon>Neoptera</taxon>
        <taxon>Endopterygota</taxon>
        <taxon>Coleoptera</taxon>
        <taxon>Polyphaga</taxon>
        <taxon>Cucujiformia</taxon>
        <taxon>Curculionidae</taxon>
        <taxon>Dryophthorinae</taxon>
        <taxon>Rhynchophorus</taxon>
    </lineage>
</organism>
<protein>
    <submittedName>
        <fullName evidence="2">Uncharacterized protein</fullName>
    </submittedName>
</protein>
<proteinExistence type="predicted"/>
<dbReference type="Proteomes" id="UP000625711">
    <property type="component" value="Unassembled WGS sequence"/>
</dbReference>
<keyword evidence="3" id="KW-1185">Reference proteome</keyword>
<name>A0A834MEY8_RHYFE</name>
<comment type="caution">
    <text evidence="2">The sequence shown here is derived from an EMBL/GenBank/DDBJ whole genome shotgun (WGS) entry which is preliminary data.</text>
</comment>
<evidence type="ECO:0000313" key="3">
    <source>
        <dbReference type="Proteomes" id="UP000625711"/>
    </source>
</evidence>
<feature type="signal peptide" evidence="1">
    <location>
        <begin position="1"/>
        <end position="19"/>
    </location>
</feature>
<dbReference type="AlphaFoldDB" id="A0A834MEY8"/>
<evidence type="ECO:0000313" key="2">
    <source>
        <dbReference type="EMBL" id="KAF7275894.1"/>
    </source>
</evidence>
<gene>
    <name evidence="2" type="ORF">GWI33_011166</name>
</gene>
<feature type="chain" id="PRO_5032546746" evidence="1">
    <location>
        <begin position="20"/>
        <end position="80"/>
    </location>
</feature>
<evidence type="ECO:0000256" key="1">
    <source>
        <dbReference type="SAM" id="SignalP"/>
    </source>
</evidence>
<accession>A0A834MEY8</accession>
<dbReference type="EMBL" id="JAACXV010008839">
    <property type="protein sequence ID" value="KAF7275894.1"/>
    <property type="molecule type" value="Genomic_DNA"/>
</dbReference>
<reference evidence="2" key="1">
    <citation type="submission" date="2020-08" db="EMBL/GenBank/DDBJ databases">
        <title>Genome sequencing and assembly of the red palm weevil Rhynchophorus ferrugineus.</title>
        <authorList>
            <person name="Dias G.B."/>
            <person name="Bergman C.M."/>
            <person name="Manee M."/>
        </authorList>
    </citation>
    <scope>NUCLEOTIDE SEQUENCE</scope>
    <source>
        <strain evidence="2">AA-2017</strain>
        <tissue evidence="2">Whole larva</tissue>
    </source>
</reference>